<evidence type="ECO:0000313" key="2">
    <source>
        <dbReference type="Proteomes" id="UP000019202"/>
    </source>
</evidence>
<name>W1J0D4_9GAMM</name>
<evidence type="ECO:0000313" key="1">
    <source>
        <dbReference type="EMBL" id="CDL84192.1"/>
    </source>
</evidence>
<accession>W1J0D4</accession>
<dbReference type="Proteomes" id="UP000019202">
    <property type="component" value="Unassembled WGS sequence"/>
</dbReference>
<protein>
    <submittedName>
        <fullName evidence="1">Uncharacterized protein</fullName>
    </submittedName>
</protein>
<reference evidence="1" key="1">
    <citation type="submission" date="2013-11" db="EMBL/GenBank/DDBJ databases">
        <title>Draft genome sequence and annotation of the entomopathogenic bacteria, Xenorhabdus cabanillasi strain JM26 and Xenorhabdus szentirmai strain DSM 16338.</title>
        <authorList>
            <person name="Gualtieri M."/>
            <person name="Ogier J.C."/>
            <person name="Pages S."/>
            <person name="Givaudan A."/>
            <person name="Gaudriault S."/>
        </authorList>
    </citation>
    <scope>NUCLEOTIDE SEQUENCE [LARGE SCALE GENOMIC DNA]</scope>
    <source>
        <strain evidence="1">DSM 16338</strain>
    </source>
</reference>
<dbReference type="STRING" id="1427518.XSR1_400030"/>
<comment type="caution">
    <text evidence="1">The sequence shown here is derived from an EMBL/GenBank/DDBJ whole genome shotgun (WGS) entry which is preliminary data.</text>
</comment>
<dbReference type="AlphaFoldDB" id="W1J0D4"/>
<sequence length="50" mass="6152">MAKFIKPYMDVPRLMEHIRDNSAKEVYEDAFFSIRYYQRVLRTYLSSVWS</sequence>
<proteinExistence type="predicted"/>
<gene>
    <name evidence="1" type="ORF">XSR1_400030</name>
</gene>
<organism evidence="1 2">
    <name type="scientific">Xenorhabdus szentirmaii DSM 16338</name>
    <dbReference type="NCBI Taxonomy" id="1427518"/>
    <lineage>
        <taxon>Bacteria</taxon>
        <taxon>Pseudomonadati</taxon>
        <taxon>Pseudomonadota</taxon>
        <taxon>Gammaproteobacteria</taxon>
        <taxon>Enterobacterales</taxon>
        <taxon>Morganellaceae</taxon>
        <taxon>Xenorhabdus</taxon>
    </lineage>
</organism>
<dbReference type="EMBL" id="CBXF010000100">
    <property type="protein sequence ID" value="CDL84192.1"/>
    <property type="molecule type" value="Genomic_DNA"/>
</dbReference>
<keyword evidence="2" id="KW-1185">Reference proteome</keyword>